<dbReference type="EMBL" id="JBJJXI010000076">
    <property type="protein sequence ID" value="KAL3395873.1"/>
    <property type="molecule type" value="Genomic_DNA"/>
</dbReference>
<evidence type="ECO:0000313" key="8">
    <source>
        <dbReference type="Proteomes" id="UP001627154"/>
    </source>
</evidence>
<dbReference type="AlphaFoldDB" id="A0ABD2WRX5"/>
<dbReference type="SUPFAM" id="SSF56801">
    <property type="entry name" value="Acetyl-CoA synthetase-like"/>
    <property type="match status" value="1"/>
</dbReference>
<dbReference type="PANTHER" id="PTHR24096:SF149">
    <property type="entry name" value="AMP-BINDING DOMAIN-CONTAINING PROTEIN-RELATED"/>
    <property type="match status" value="1"/>
</dbReference>
<dbReference type="InterPro" id="IPR000873">
    <property type="entry name" value="AMP-dep_synth/lig_dom"/>
</dbReference>
<evidence type="ECO:0000256" key="4">
    <source>
        <dbReference type="ARBA" id="ARBA00023140"/>
    </source>
</evidence>
<evidence type="ECO:0000256" key="3">
    <source>
        <dbReference type="ARBA" id="ARBA00022598"/>
    </source>
</evidence>
<dbReference type="GO" id="GO:0016874">
    <property type="term" value="F:ligase activity"/>
    <property type="evidence" value="ECO:0007669"/>
    <property type="project" value="UniProtKB-KW"/>
</dbReference>
<dbReference type="InterPro" id="IPR045851">
    <property type="entry name" value="AMP-bd_C_sf"/>
</dbReference>
<dbReference type="PROSITE" id="PS00455">
    <property type="entry name" value="AMP_BINDING"/>
    <property type="match status" value="1"/>
</dbReference>
<evidence type="ECO:0000313" key="7">
    <source>
        <dbReference type="EMBL" id="KAL3395873.1"/>
    </source>
</evidence>
<dbReference type="PANTHER" id="PTHR24096">
    <property type="entry name" value="LONG-CHAIN-FATTY-ACID--COA LIGASE"/>
    <property type="match status" value="1"/>
</dbReference>
<keyword evidence="3" id="KW-0436">Ligase</keyword>
<name>A0ABD2WRX5_9HYME</name>
<dbReference type="InterPro" id="IPR042099">
    <property type="entry name" value="ANL_N_sf"/>
</dbReference>
<comment type="subcellular location">
    <subcellularLocation>
        <location evidence="1">Peroxisome</location>
    </subcellularLocation>
</comment>
<proteinExistence type="inferred from homology"/>
<comment type="caution">
    <text evidence="7">The sequence shown here is derived from an EMBL/GenBank/DDBJ whole genome shotgun (WGS) entry which is preliminary data.</text>
</comment>
<accession>A0ABD2WRX5</accession>
<dbReference type="Pfam" id="PF13193">
    <property type="entry name" value="AMP-binding_C"/>
    <property type="match status" value="1"/>
</dbReference>
<feature type="domain" description="AMP-binding enzyme C-terminal" evidence="6">
    <location>
        <begin position="454"/>
        <end position="529"/>
    </location>
</feature>
<evidence type="ECO:0000259" key="5">
    <source>
        <dbReference type="Pfam" id="PF00501"/>
    </source>
</evidence>
<keyword evidence="8" id="KW-1185">Reference proteome</keyword>
<evidence type="ECO:0000256" key="1">
    <source>
        <dbReference type="ARBA" id="ARBA00004275"/>
    </source>
</evidence>
<dbReference type="InterPro" id="IPR025110">
    <property type="entry name" value="AMP-bd_C"/>
</dbReference>
<comment type="similarity">
    <text evidence="2">Belongs to the ATP-dependent AMP-binding enzyme family.</text>
</comment>
<organism evidence="7 8">
    <name type="scientific">Trichogramma kaykai</name>
    <dbReference type="NCBI Taxonomy" id="54128"/>
    <lineage>
        <taxon>Eukaryota</taxon>
        <taxon>Metazoa</taxon>
        <taxon>Ecdysozoa</taxon>
        <taxon>Arthropoda</taxon>
        <taxon>Hexapoda</taxon>
        <taxon>Insecta</taxon>
        <taxon>Pterygota</taxon>
        <taxon>Neoptera</taxon>
        <taxon>Endopterygota</taxon>
        <taxon>Hymenoptera</taxon>
        <taxon>Apocrita</taxon>
        <taxon>Proctotrupomorpha</taxon>
        <taxon>Chalcidoidea</taxon>
        <taxon>Trichogrammatidae</taxon>
        <taxon>Trichogramma</taxon>
    </lineage>
</organism>
<evidence type="ECO:0008006" key="9">
    <source>
        <dbReference type="Google" id="ProtNLM"/>
    </source>
</evidence>
<keyword evidence="4" id="KW-0576">Peroxisome</keyword>
<protein>
    <recommendedName>
        <fullName evidence="9">Luciferin 4-monooxygenase</fullName>
    </recommendedName>
</protein>
<reference evidence="7 8" key="1">
    <citation type="journal article" date="2024" name="bioRxiv">
        <title>A reference genome for Trichogramma kaykai: A tiny desert-dwelling parasitoid wasp with competing sex-ratio distorters.</title>
        <authorList>
            <person name="Culotta J."/>
            <person name="Lindsey A.R."/>
        </authorList>
    </citation>
    <scope>NUCLEOTIDE SEQUENCE [LARGE SCALE GENOMIC DNA]</scope>
    <source>
        <strain evidence="7 8">KSX58</strain>
    </source>
</reference>
<dbReference type="InterPro" id="IPR020845">
    <property type="entry name" value="AMP-binding_CS"/>
</dbReference>
<evidence type="ECO:0000259" key="6">
    <source>
        <dbReference type="Pfam" id="PF13193"/>
    </source>
</evidence>
<dbReference type="Proteomes" id="UP001627154">
    <property type="component" value="Unassembled WGS sequence"/>
</dbReference>
<feature type="domain" description="AMP-dependent synthetase/ligase" evidence="5">
    <location>
        <begin position="55"/>
        <end position="403"/>
    </location>
</feature>
<dbReference type="Gene3D" id="3.40.50.12780">
    <property type="entry name" value="N-terminal domain of ligase-like"/>
    <property type="match status" value="1"/>
</dbReference>
<dbReference type="Pfam" id="PF00501">
    <property type="entry name" value="AMP-binding"/>
    <property type="match status" value="1"/>
</dbReference>
<gene>
    <name evidence="7" type="ORF">TKK_010039</name>
</gene>
<dbReference type="Gene3D" id="3.30.300.30">
    <property type="match status" value="1"/>
</dbReference>
<sequence>MGSKQEITQPLNFVIDNNVLKGAEKNINVQTKTIGKSLLKIFSDNPNHVGQIEAETGKQTRYSEMRENSIRCARWLQKQGINHEDVVTICTPNQLDAYIPCIATFLVGAVYNPWHHETTLPMARHLINLTRPKFIFACDNSIKILKEAAILERLHDIHFVVFGKYLNFVSLRDIMRLQSNKEVLEFEPRLIENPDTPAMILFSSGTTGMPKGVTHSYQTLFTNLENFKLLSIKNCVSLWYSSLYWISGTLCMLQTILACATRVVHANFDPEETCKVIEKYNVNWFFIPPSLITYWCKSNVLSKYKMQSLKSLMTGGAKLSKEIIVSLKRDLQPHVQFSQGYGMTEIGGIASIQSQSCQSIESVGFVTPNMQIKIIDIDTAEILGPNQQGELCIKTPTVMIGYYKNAAATKEAIDEQGWIHTGDKAYFSNIGEIFIVDRLKEVMKFRGHHVSPSEIEQVLNAHDGVIEAAVVPVPHELDLERPMAFVKKVPGSKVTEEELIQLSSTLGETKKLWGGVVFVDELPYTASGKLSRKDLKEMAKRCIVN</sequence>
<evidence type="ECO:0000256" key="2">
    <source>
        <dbReference type="ARBA" id="ARBA00006432"/>
    </source>
</evidence>
<dbReference type="GO" id="GO:0005777">
    <property type="term" value="C:peroxisome"/>
    <property type="evidence" value="ECO:0007669"/>
    <property type="project" value="UniProtKB-SubCell"/>
</dbReference>